<organism evidence="1 2">
    <name type="scientific">Haloquadratum walsbyi J07HQW2</name>
    <dbReference type="NCBI Taxonomy" id="1238425"/>
    <lineage>
        <taxon>Archaea</taxon>
        <taxon>Methanobacteriati</taxon>
        <taxon>Methanobacteriota</taxon>
        <taxon>Stenosarchaea group</taxon>
        <taxon>Halobacteria</taxon>
        <taxon>Halobacteriales</taxon>
        <taxon>Haloferacaceae</taxon>
        <taxon>Haloquadratum</taxon>
    </lineage>
</organism>
<reference evidence="1 2" key="1">
    <citation type="journal article" date="2013" name="PLoS ONE">
        <title>Assembly-driven community genomics of a hypersaline microbial ecosystem.</title>
        <authorList>
            <person name="Podell S."/>
            <person name="Ugalde J.A."/>
            <person name="Narasingarao P."/>
            <person name="Banfield J.F."/>
            <person name="Heidelberg K.B."/>
            <person name="Allen E.E."/>
        </authorList>
    </citation>
    <scope>NUCLEOTIDE SEQUENCE [LARGE SCALE GENOMIC DNA]</scope>
    <source>
        <strain evidence="2">J07HQW2</strain>
    </source>
</reference>
<gene>
    <name evidence="1" type="ORF">J07HQW2_03708</name>
</gene>
<accession>U1PTT3</accession>
<sequence>MTGISAVINEITVCIVGYAAHIQSESVLEEHRIVSTTIYHNSMALQNKNHIHKYIR</sequence>
<proteinExistence type="predicted"/>
<dbReference type="EMBL" id="KE356561">
    <property type="protein sequence ID" value="ERG97222.1"/>
    <property type="molecule type" value="Genomic_DNA"/>
</dbReference>
<name>U1PTT3_9EURY</name>
<dbReference type="HOGENOM" id="CLU_3003109_0_0_2"/>
<dbReference type="AlphaFoldDB" id="U1PTT3"/>
<evidence type="ECO:0000313" key="2">
    <source>
        <dbReference type="Proteomes" id="UP000030710"/>
    </source>
</evidence>
<evidence type="ECO:0000313" key="1">
    <source>
        <dbReference type="EMBL" id="ERG97222.1"/>
    </source>
</evidence>
<protein>
    <submittedName>
        <fullName evidence="1">Uncharacterized protein</fullName>
    </submittedName>
</protein>
<dbReference type="STRING" id="1238425.J07HQW2_03708"/>
<dbReference type="Proteomes" id="UP000030710">
    <property type="component" value="Unassembled WGS sequence"/>
</dbReference>